<dbReference type="Proteomes" id="UP001607303">
    <property type="component" value="Unassembled WGS sequence"/>
</dbReference>
<protein>
    <submittedName>
        <fullName evidence="1">Uncharacterized protein</fullName>
    </submittedName>
</protein>
<name>A0ABD2D1L3_VESMC</name>
<organism evidence="1 2">
    <name type="scientific">Vespula maculifrons</name>
    <name type="common">Eastern yellow jacket</name>
    <name type="synonym">Wasp</name>
    <dbReference type="NCBI Taxonomy" id="7453"/>
    <lineage>
        <taxon>Eukaryota</taxon>
        <taxon>Metazoa</taxon>
        <taxon>Ecdysozoa</taxon>
        <taxon>Arthropoda</taxon>
        <taxon>Hexapoda</taxon>
        <taxon>Insecta</taxon>
        <taxon>Pterygota</taxon>
        <taxon>Neoptera</taxon>
        <taxon>Endopterygota</taxon>
        <taxon>Hymenoptera</taxon>
        <taxon>Apocrita</taxon>
        <taxon>Aculeata</taxon>
        <taxon>Vespoidea</taxon>
        <taxon>Vespidae</taxon>
        <taxon>Vespinae</taxon>
        <taxon>Vespula</taxon>
    </lineage>
</organism>
<dbReference type="EMBL" id="JAYRBN010000020">
    <property type="protein sequence ID" value="KAL2750273.1"/>
    <property type="molecule type" value="Genomic_DNA"/>
</dbReference>
<keyword evidence="2" id="KW-1185">Reference proteome</keyword>
<dbReference type="AlphaFoldDB" id="A0ABD2D1L3"/>
<reference evidence="1 2" key="1">
    <citation type="journal article" date="2024" name="Ann. Entomol. Soc. Am.">
        <title>Genomic analyses of the southern and eastern yellowjacket wasps (Hymenoptera: Vespidae) reveal evolutionary signatures of social life.</title>
        <authorList>
            <person name="Catto M.A."/>
            <person name="Caine P.B."/>
            <person name="Orr S.E."/>
            <person name="Hunt B.G."/>
            <person name="Goodisman M.A.D."/>
        </authorList>
    </citation>
    <scope>NUCLEOTIDE SEQUENCE [LARGE SCALE GENOMIC DNA]</scope>
    <source>
        <strain evidence="1">232</strain>
        <tissue evidence="1">Head and thorax</tissue>
    </source>
</reference>
<gene>
    <name evidence="1" type="ORF">V1477_001516</name>
</gene>
<proteinExistence type="predicted"/>
<evidence type="ECO:0000313" key="1">
    <source>
        <dbReference type="EMBL" id="KAL2750273.1"/>
    </source>
</evidence>
<comment type="caution">
    <text evidence="1">The sequence shown here is derived from an EMBL/GenBank/DDBJ whole genome shotgun (WGS) entry which is preliminary data.</text>
</comment>
<sequence length="57" mass="7090">MLSIIFERVMCKYRRRKTGEGSSNSLEELRRSRIDYYLNRNYIQRRNQNFNYALHDN</sequence>
<evidence type="ECO:0000313" key="2">
    <source>
        <dbReference type="Proteomes" id="UP001607303"/>
    </source>
</evidence>
<accession>A0ABD2D1L3</accession>